<dbReference type="PANTHER" id="PTHR30469:SF20">
    <property type="entry name" value="EFFLUX RND TRANSPORTER PERIPLASMIC ADAPTOR SUBUNIT"/>
    <property type="match status" value="1"/>
</dbReference>
<dbReference type="Proteomes" id="UP000634455">
    <property type="component" value="Unassembled WGS sequence"/>
</dbReference>
<dbReference type="Gene3D" id="1.10.287.470">
    <property type="entry name" value="Helix hairpin bin"/>
    <property type="match status" value="1"/>
</dbReference>
<evidence type="ECO:0000256" key="2">
    <source>
        <dbReference type="ARBA" id="ARBA00009477"/>
    </source>
</evidence>
<keyword evidence="4" id="KW-0732">Signal</keyword>
<comment type="similarity">
    <text evidence="2">Belongs to the membrane fusion protein (MFP) (TC 8.A.1) family.</text>
</comment>
<organism evidence="7 8">
    <name type="scientific">Paramylibacter ulvae</name>
    <dbReference type="NCBI Taxonomy" id="1651968"/>
    <lineage>
        <taxon>Bacteria</taxon>
        <taxon>Pseudomonadati</taxon>
        <taxon>Pseudomonadota</taxon>
        <taxon>Alphaproteobacteria</taxon>
        <taxon>Rhodobacterales</taxon>
        <taxon>Paracoccaceae</taxon>
        <taxon>Paramylibacter</taxon>
    </lineage>
</organism>
<gene>
    <name evidence="7" type="ORF">GCM10008927_07830</name>
</gene>
<comment type="caution">
    <text evidence="7">The sequence shown here is derived from an EMBL/GenBank/DDBJ whole genome shotgun (WGS) entry which is preliminary data.</text>
</comment>
<accession>A0ABQ3CX39</accession>
<dbReference type="EMBL" id="BMZF01000001">
    <property type="protein sequence ID" value="GHA45302.1"/>
    <property type="molecule type" value="Genomic_DNA"/>
</dbReference>
<dbReference type="SUPFAM" id="SSF111369">
    <property type="entry name" value="HlyD-like secretion proteins"/>
    <property type="match status" value="1"/>
</dbReference>
<dbReference type="PANTHER" id="PTHR30469">
    <property type="entry name" value="MULTIDRUG RESISTANCE PROTEIN MDTA"/>
    <property type="match status" value="1"/>
</dbReference>
<feature type="domain" description="Multidrug resistance protein MdtA-like barrel-sandwich hybrid" evidence="5">
    <location>
        <begin position="52"/>
        <end position="173"/>
    </location>
</feature>
<feature type="domain" description="Multidrug resistance protein MdtA-like C-terminal permuted SH3" evidence="6">
    <location>
        <begin position="268"/>
        <end position="329"/>
    </location>
</feature>
<keyword evidence="3" id="KW-0813">Transport</keyword>
<reference evidence="8" key="1">
    <citation type="journal article" date="2019" name="Int. J. Syst. Evol. Microbiol.">
        <title>The Global Catalogue of Microorganisms (GCM) 10K type strain sequencing project: providing services to taxonomists for standard genome sequencing and annotation.</title>
        <authorList>
            <consortium name="The Broad Institute Genomics Platform"/>
            <consortium name="The Broad Institute Genome Sequencing Center for Infectious Disease"/>
            <person name="Wu L."/>
            <person name="Ma J."/>
        </authorList>
    </citation>
    <scope>NUCLEOTIDE SEQUENCE [LARGE SCALE GENOMIC DNA]</scope>
    <source>
        <strain evidence="8">KCTC 32465</strain>
    </source>
</reference>
<dbReference type="Pfam" id="PF25967">
    <property type="entry name" value="RND-MFP_C"/>
    <property type="match status" value="1"/>
</dbReference>
<feature type="chain" id="PRO_5046653071" evidence="4">
    <location>
        <begin position="22"/>
        <end position="346"/>
    </location>
</feature>
<evidence type="ECO:0000313" key="8">
    <source>
        <dbReference type="Proteomes" id="UP000634455"/>
    </source>
</evidence>
<keyword evidence="8" id="KW-1185">Reference proteome</keyword>
<protein>
    <submittedName>
        <fullName evidence="7">Hemolysin D</fullName>
    </submittedName>
</protein>
<dbReference type="InterPro" id="IPR058627">
    <property type="entry name" value="MdtA-like_C"/>
</dbReference>
<sequence length="346" mass="37569">MSLFRFISILALAFSVQSAFAQDNIKAAKIFTVQSNATNATRQFFGKVVAKETVDLAFRVGGQIEKFPVIEGEFIAKGDLIAELDREVFQLALDQARLQMDQSKRTLDRLNKLRGNTVSQTAVDDAKTAFELSALAVRRAERDLQETRMIAPFDALVASRNVANFSSVSAGSAVARLHDMSEVRIEIEAPEVLFQRAGVNPKVDAWAKFHLSDKEYPLEIREFNAEASAIGQTLTITFGMETPKDMLIIPGLSISVFISMASEEPFATIPSSAVNTKNDGTPVVMVFEPTDETHGTVSEVEIEIRPSATGKVEVISGLTAGQEIVASGGANLNTGDSLKRFTGFAN</sequence>
<evidence type="ECO:0000256" key="1">
    <source>
        <dbReference type="ARBA" id="ARBA00004196"/>
    </source>
</evidence>
<dbReference type="NCBIfam" id="TIGR01730">
    <property type="entry name" value="RND_mfp"/>
    <property type="match status" value="1"/>
</dbReference>
<dbReference type="InterPro" id="IPR006143">
    <property type="entry name" value="RND_pump_MFP"/>
</dbReference>
<dbReference type="Gene3D" id="2.40.30.170">
    <property type="match status" value="1"/>
</dbReference>
<evidence type="ECO:0000259" key="6">
    <source>
        <dbReference type="Pfam" id="PF25967"/>
    </source>
</evidence>
<dbReference type="Pfam" id="PF25917">
    <property type="entry name" value="BSH_RND"/>
    <property type="match status" value="1"/>
</dbReference>
<name>A0ABQ3CX39_9RHOB</name>
<proteinExistence type="inferred from homology"/>
<feature type="signal peptide" evidence="4">
    <location>
        <begin position="1"/>
        <end position="21"/>
    </location>
</feature>
<evidence type="ECO:0000256" key="3">
    <source>
        <dbReference type="ARBA" id="ARBA00022448"/>
    </source>
</evidence>
<evidence type="ECO:0000256" key="4">
    <source>
        <dbReference type="SAM" id="SignalP"/>
    </source>
</evidence>
<dbReference type="Gene3D" id="2.40.50.100">
    <property type="match status" value="1"/>
</dbReference>
<dbReference type="Gene3D" id="2.40.420.20">
    <property type="match status" value="1"/>
</dbReference>
<evidence type="ECO:0000313" key="7">
    <source>
        <dbReference type="EMBL" id="GHA45302.1"/>
    </source>
</evidence>
<dbReference type="InterPro" id="IPR058625">
    <property type="entry name" value="MdtA-like_BSH"/>
</dbReference>
<evidence type="ECO:0000259" key="5">
    <source>
        <dbReference type="Pfam" id="PF25917"/>
    </source>
</evidence>
<comment type="subcellular location">
    <subcellularLocation>
        <location evidence="1">Cell envelope</location>
    </subcellularLocation>
</comment>
<dbReference type="RefSeq" id="WP_229802018.1">
    <property type="nucleotide sequence ID" value="NZ_BMZF01000001.1"/>
</dbReference>